<evidence type="ECO:0008006" key="3">
    <source>
        <dbReference type="Google" id="ProtNLM"/>
    </source>
</evidence>
<evidence type="ECO:0000313" key="1">
    <source>
        <dbReference type="EMBL" id="GCB34486.1"/>
    </source>
</evidence>
<dbReference type="AlphaFoldDB" id="A0A401LSG1"/>
<dbReference type="PANTHER" id="PTHR12558:SF13">
    <property type="entry name" value="CELL DIVISION CYCLE PROTEIN 27 HOMOLOG"/>
    <property type="match status" value="1"/>
</dbReference>
<dbReference type="Pfam" id="PF13181">
    <property type="entry name" value="TPR_8"/>
    <property type="match status" value="1"/>
</dbReference>
<dbReference type="GO" id="GO:0051301">
    <property type="term" value="P:cell division"/>
    <property type="evidence" value="ECO:0007669"/>
    <property type="project" value="TreeGrafter"/>
</dbReference>
<sequence>MLIIPFTKNNERYRAFKKLKKGKKELYLSIITYTFERLTTKKHIKVMKKLIFLFAICIAATNIFAQTDPNQLKKEGSEAFNAKNYPVAYAKFSEYLKQINNQDSVIAYYCGMAADEVKKYAEAVTFFDIAIQKKYNVGNAYARKALALSELKKTDEFVATLEEGLKVDPDNKSMVKNYGLHFLKAGIAAQKAGKNEAAEEAFKKVIPLNNKKYKTDALYSLGVLCYNDGANILKVATPLATSDADKYAAEKVKADARFKEAVDYLEEAQKVSPERAEIKTMLTQVQGAMK</sequence>
<dbReference type="SUPFAM" id="SSF48452">
    <property type="entry name" value="TPR-like"/>
    <property type="match status" value="1"/>
</dbReference>
<name>A0A401LSG1_9BACE</name>
<dbReference type="SMART" id="SM00028">
    <property type="entry name" value="TPR"/>
    <property type="match status" value="3"/>
</dbReference>
<gene>
    <name evidence="1" type="ORF">KGMB02408_14310</name>
</gene>
<dbReference type="Gene3D" id="1.25.40.10">
    <property type="entry name" value="Tetratricopeptide repeat domain"/>
    <property type="match status" value="1"/>
</dbReference>
<dbReference type="Proteomes" id="UP000288079">
    <property type="component" value="Unassembled WGS sequence"/>
</dbReference>
<accession>A0A401LSG1</accession>
<dbReference type="PANTHER" id="PTHR12558">
    <property type="entry name" value="CELL DIVISION CYCLE 16,23,27"/>
    <property type="match status" value="1"/>
</dbReference>
<reference evidence="1 2" key="1">
    <citation type="submission" date="2018-10" db="EMBL/GenBank/DDBJ databases">
        <title>Draft Genome Sequence of Bacteroides sp. KCTC 15687.</title>
        <authorList>
            <person name="Yu S.Y."/>
            <person name="Kim J.S."/>
            <person name="Oh B.S."/>
            <person name="Park S.H."/>
            <person name="Kang S.W."/>
            <person name="Park J.E."/>
            <person name="Choi S.H."/>
            <person name="Han K.I."/>
            <person name="Lee K.C."/>
            <person name="Eom M.K."/>
            <person name="Suh M.K."/>
            <person name="Lee D.H."/>
            <person name="Yoon H."/>
            <person name="Kim B."/>
            <person name="Yang S.J."/>
            <person name="Lee J.S."/>
            <person name="Lee J.H."/>
        </authorList>
    </citation>
    <scope>NUCLEOTIDE SEQUENCE [LARGE SCALE GENOMIC DNA]</scope>
    <source>
        <strain evidence="1 2">KCTC 15687</strain>
    </source>
</reference>
<proteinExistence type="predicted"/>
<evidence type="ECO:0000313" key="2">
    <source>
        <dbReference type="Proteomes" id="UP000288079"/>
    </source>
</evidence>
<keyword evidence="2" id="KW-1185">Reference proteome</keyword>
<protein>
    <recommendedName>
        <fullName evidence="3">Tetratricopeptide repeat protein</fullName>
    </recommendedName>
</protein>
<dbReference type="EMBL" id="BHWB01000003">
    <property type="protein sequence ID" value="GCB34486.1"/>
    <property type="molecule type" value="Genomic_DNA"/>
</dbReference>
<dbReference type="InterPro" id="IPR011990">
    <property type="entry name" value="TPR-like_helical_dom_sf"/>
</dbReference>
<organism evidence="1 2">
    <name type="scientific">Bacteroides faecalis</name>
    <dbReference type="NCBI Taxonomy" id="2447885"/>
    <lineage>
        <taxon>Bacteria</taxon>
        <taxon>Pseudomonadati</taxon>
        <taxon>Bacteroidota</taxon>
        <taxon>Bacteroidia</taxon>
        <taxon>Bacteroidales</taxon>
        <taxon>Bacteroidaceae</taxon>
        <taxon>Bacteroides</taxon>
    </lineage>
</organism>
<comment type="caution">
    <text evidence="1">The sequence shown here is derived from an EMBL/GenBank/DDBJ whole genome shotgun (WGS) entry which is preliminary data.</text>
</comment>
<dbReference type="InterPro" id="IPR019734">
    <property type="entry name" value="TPR_rpt"/>
</dbReference>